<dbReference type="InterPro" id="IPR036709">
    <property type="entry name" value="Autotransporte_beta_dom_sf"/>
</dbReference>
<dbReference type="InterPro" id="IPR005546">
    <property type="entry name" value="Autotransporte_beta"/>
</dbReference>
<proteinExistence type="predicted"/>
<feature type="chain" id="PRO_5045378744" evidence="1">
    <location>
        <begin position="46"/>
        <end position="923"/>
    </location>
</feature>
<comment type="caution">
    <text evidence="3">The sequence shown here is derived from an EMBL/GenBank/DDBJ whole genome shotgun (WGS) entry which is preliminary data.</text>
</comment>
<name>A0ABW2IG11_9BURK</name>
<evidence type="ECO:0000259" key="2">
    <source>
        <dbReference type="PROSITE" id="PS51208"/>
    </source>
</evidence>
<feature type="domain" description="Autotransporter" evidence="2">
    <location>
        <begin position="640"/>
        <end position="923"/>
    </location>
</feature>
<evidence type="ECO:0000313" key="3">
    <source>
        <dbReference type="EMBL" id="MFC7289953.1"/>
    </source>
</evidence>
<reference evidence="4" key="1">
    <citation type="journal article" date="2019" name="Int. J. Syst. Evol. Microbiol.">
        <title>The Global Catalogue of Microorganisms (GCM) 10K type strain sequencing project: providing services to taxonomists for standard genome sequencing and annotation.</title>
        <authorList>
            <consortium name="The Broad Institute Genomics Platform"/>
            <consortium name="The Broad Institute Genome Sequencing Center for Infectious Disease"/>
            <person name="Wu L."/>
            <person name="Ma J."/>
        </authorList>
    </citation>
    <scope>NUCLEOTIDE SEQUENCE [LARGE SCALE GENOMIC DNA]</scope>
    <source>
        <strain evidence="4">KACC 12508</strain>
    </source>
</reference>
<dbReference type="SMART" id="SM00869">
    <property type="entry name" value="Autotransporter"/>
    <property type="match status" value="1"/>
</dbReference>
<evidence type="ECO:0000313" key="4">
    <source>
        <dbReference type="Proteomes" id="UP001596542"/>
    </source>
</evidence>
<sequence length="923" mass="93818">MRQIQVKAGIACKPVAGLAASARLSTLSLAVSAALSLMAASPAQADAPITGVVLVPGSGAYNWSNGDLTVESSGRLSGGSSGVYTDGSTLGTLSNSGYIGGTFAGIYNDKTLTAINNASGASINGGDHGLFNDTGSRVGSIVNNGTIQAAPNGFNGISNWGTITNLSNSRSGVIAGAEMAAGIQNWRGQIATLTNNGTIRGGDSNLGSYSYGIDNNNRSTIGTLNNNSGATIYGARSGIYNYSSSGTSLITELNNSGLITGTVAGIYNDDGGRITTLNNLSGGIINGGIINGDVRSTATITTFNNAGLVTDDMTAIHVVRGTIGSLNNSGVITASNAIVIESNATITTLSNAGTISGNIINNSNRVQTIFGGSGNTFGTLTGQNGSIGLITNTSSNWVFGGGNQLLNSNINVGSNSVINSAGVLQVNNQISVTGNYQQSAAATLNVGVASGAIANGESADSGYGRLLVSGSAVIDAGSSVALKKNGSYRFANGQRYLVLQASSAGSNYNEATLRYLADGYRGDITGSTIIDGSKLGLLLTLDGEIVNPANQANARNTLDGLYQYTGTDAALMNLFNAAAALGTAADANRAGAQLSISSSTFGIAGATDAIGKHVNGMVFNRLDASVPTGGSVGSGLSGGDGLSDKAVWGQAFGGRASADERDGVSGYHASYNGLLLGADAALNERWRVGAVFSYASTSVSNDGNNSGSHARVDSYGLTAYAGYRGDPWYLNASLGAMRSNIDAHRLLDFTGFSGTANSSYQGMQYTAAALAGYPIAANGTVVTPLAGLTYSSLRLDAYTETGGNGAALNVAAADTHSLKSDLGFKLERDYQTGYGLLKPMVQILWRHEFSDTRLQSVANFAADLSGATTFVTLGPTAVRDTGVLSLGATLLRSDKLTLSAGYTLEKGSAYTSQTGSLLARWRF</sequence>
<dbReference type="PROSITE" id="PS51208">
    <property type="entry name" value="AUTOTRANSPORTER"/>
    <property type="match status" value="1"/>
</dbReference>
<dbReference type="Proteomes" id="UP001596542">
    <property type="component" value="Unassembled WGS sequence"/>
</dbReference>
<dbReference type="SUPFAM" id="SSF103515">
    <property type="entry name" value="Autotransporter"/>
    <property type="match status" value="1"/>
</dbReference>
<dbReference type="InterPro" id="IPR006315">
    <property type="entry name" value="OM_autotransptr_brl_dom"/>
</dbReference>
<protein>
    <submittedName>
        <fullName evidence="3">Autotransporter domain-containing protein</fullName>
    </submittedName>
</protein>
<feature type="signal peptide" evidence="1">
    <location>
        <begin position="1"/>
        <end position="45"/>
    </location>
</feature>
<dbReference type="NCBIfam" id="TIGR01414">
    <property type="entry name" value="autotrans_barl"/>
    <property type="match status" value="1"/>
</dbReference>
<keyword evidence="4" id="KW-1185">Reference proteome</keyword>
<dbReference type="EMBL" id="JBHTBU010000003">
    <property type="protein sequence ID" value="MFC7289953.1"/>
    <property type="molecule type" value="Genomic_DNA"/>
</dbReference>
<evidence type="ECO:0000256" key="1">
    <source>
        <dbReference type="SAM" id="SignalP"/>
    </source>
</evidence>
<keyword evidence="1" id="KW-0732">Signal</keyword>
<accession>A0ABW2IG11</accession>
<dbReference type="Pfam" id="PF03797">
    <property type="entry name" value="Autotransporter"/>
    <property type="match status" value="1"/>
</dbReference>
<dbReference type="Gene3D" id="2.40.128.130">
    <property type="entry name" value="Autotransporter beta-domain"/>
    <property type="match status" value="1"/>
</dbReference>
<dbReference type="RefSeq" id="WP_382273228.1">
    <property type="nucleotide sequence ID" value="NZ_JBHTBU010000003.1"/>
</dbReference>
<gene>
    <name evidence="3" type="ORF">ACFQPC_18030</name>
</gene>
<organism evidence="3 4">
    <name type="scientific">Herminiimonas glaciei</name>
    <dbReference type="NCBI Taxonomy" id="523788"/>
    <lineage>
        <taxon>Bacteria</taxon>
        <taxon>Pseudomonadati</taxon>
        <taxon>Pseudomonadota</taxon>
        <taxon>Betaproteobacteria</taxon>
        <taxon>Burkholderiales</taxon>
        <taxon>Oxalobacteraceae</taxon>
        <taxon>Herminiimonas</taxon>
    </lineage>
</organism>